<keyword evidence="4" id="KW-1133">Transmembrane helix</keyword>
<dbReference type="Gene3D" id="1.10.287.950">
    <property type="entry name" value="Methyl-accepting chemotaxis protein"/>
    <property type="match status" value="1"/>
</dbReference>
<comment type="caution">
    <text evidence="7">The sequence shown here is derived from an EMBL/GenBank/DDBJ whole genome shotgun (WGS) entry which is preliminary data.</text>
</comment>
<protein>
    <submittedName>
        <fullName evidence="7">Methyl-accepting chemotaxis protein</fullName>
    </submittedName>
</protein>
<name>A0ABS7BNS8_9SPHN</name>
<proteinExistence type="inferred from homology"/>
<feature type="transmembrane region" description="Helical" evidence="4">
    <location>
        <begin position="20"/>
        <end position="38"/>
    </location>
</feature>
<feature type="transmembrane region" description="Helical" evidence="4">
    <location>
        <begin position="197"/>
        <end position="216"/>
    </location>
</feature>
<comment type="similarity">
    <text evidence="2">Belongs to the methyl-accepting chemotaxis (MCP) protein family.</text>
</comment>
<dbReference type="InterPro" id="IPR051310">
    <property type="entry name" value="MCP_chemotaxis"/>
</dbReference>
<dbReference type="SUPFAM" id="SSF58104">
    <property type="entry name" value="Methyl-accepting chemotaxis protein (MCP) signaling domain"/>
    <property type="match status" value="1"/>
</dbReference>
<dbReference type="CDD" id="cd06225">
    <property type="entry name" value="HAMP"/>
    <property type="match status" value="1"/>
</dbReference>
<dbReference type="PROSITE" id="PS50885">
    <property type="entry name" value="HAMP"/>
    <property type="match status" value="1"/>
</dbReference>
<dbReference type="InterPro" id="IPR003660">
    <property type="entry name" value="HAMP_dom"/>
</dbReference>
<organism evidence="7 8">
    <name type="scientific">Sphingomonas citri</name>
    <dbReference type="NCBI Taxonomy" id="2862499"/>
    <lineage>
        <taxon>Bacteria</taxon>
        <taxon>Pseudomonadati</taxon>
        <taxon>Pseudomonadota</taxon>
        <taxon>Alphaproteobacteria</taxon>
        <taxon>Sphingomonadales</taxon>
        <taxon>Sphingomonadaceae</taxon>
        <taxon>Sphingomonas</taxon>
    </lineage>
</organism>
<keyword evidence="8" id="KW-1185">Reference proteome</keyword>
<dbReference type="InterPro" id="IPR004090">
    <property type="entry name" value="Chemotax_Me-accpt_rcpt"/>
</dbReference>
<dbReference type="SMART" id="SM00283">
    <property type="entry name" value="MA"/>
    <property type="match status" value="1"/>
</dbReference>
<gene>
    <name evidence="7" type="ORF">KZ820_10700</name>
</gene>
<dbReference type="EMBL" id="JAHXZN010000003">
    <property type="protein sequence ID" value="MBW6531203.1"/>
    <property type="molecule type" value="Genomic_DNA"/>
</dbReference>
<evidence type="ECO:0000259" key="5">
    <source>
        <dbReference type="PROSITE" id="PS50111"/>
    </source>
</evidence>
<sequence>MVECLLVGLGMRATIKSKLGLTFGIIIALLASIVTAGVSRLTMLNTAIGEVITGPARQLERALTLDGELGRLLNAQKDVIQSNDKDVEQRDNQVALAAAGKIDALLDDGTAHASREGSPLWRAARAEWERYKPLDEQIRALGMSGRDRQAGALSAAEGQRATKRLAHVLAELVKLQRDRMQVVDQETDSAFDRARSLLLIAAGAALLSALVGAVWISRQISDGLGLIRDGVAAIARGDLTARITTRHDDEIRAVADHVNGMARLLGQTIAATARASEQVAANSQQLSAASGQMSQGATEQAAATEEASASMEQMAANIRQTADNAAQMEAIARQSARDAEESGAAVRDAVGAMRTIAAKIDIVQEIARQTDLLALNAAVEAARAGEHGRGFAVVAAEVRKLAERSEAAASVIGAMSGETAAAATKAGDMLARLVPDIRRTYDLVAEISAACREQDLGAAQINLAMQQLDQVTQQNATSSDQISATAELLAEEAERLTREIAFFTLAESGAVEPAAARRERPAGSKPSMVTRALRAAVPPRGVAIALADGPGRGVERVFPA</sequence>
<evidence type="ECO:0000256" key="1">
    <source>
        <dbReference type="ARBA" id="ARBA00022500"/>
    </source>
</evidence>
<evidence type="ECO:0000256" key="4">
    <source>
        <dbReference type="SAM" id="Phobius"/>
    </source>
</evidence>
<accession>A0ABS7BNS8</accession>
<dbReference type="SMART" id="SM00304">
    <property type="entry name" value="HAMP"/>
    <property type="match status" value="1"/>
</dbReference>
<dbReference type="InterPro" id="IPR004089">
    <property type="entry name" value="MCPsignal_dom"/>
</dbReference>
<keyword evidence="4" id="KW-0812">Transmembrane</keyword>
<feature type="domain" description="Methyl-accepting transducer" evidence="5">
    <location>
        <begin position="275"/>
        <end position="490"/>
    </location>
</feature>
<dbReference type="PRINTS" id="PR00260">
    <property type="entry name" value="CHEMTRNSDUCR"/>
</dbReference>
<keyword evidence="1" id="KW-0145">Chemotaxis</keyword>
<evidence type="ECO:0000256" key="3">
    <source>
        <dbReference type="PROSITE-ProRule" id="PRU00284"/>
    </source>
</evidence>
<feature type="domain" description="HAMP" evidence="6">
    <location>
        <begin position="218"/>
        <end position="270"/>
    </location>
</feature>
<dbReference type="Pfam" id="PF12729">
    <property type="entry name" value="4HB_MCP_1"/>
    <property type="match status" value="1"/>
</dbReference>
<evidence type="ECO:0000313" key="8">
    <source>
        <dbReference type="Proteomes" id="UP000759103"/>
    </source>
</evidence>
<dbReference type="PANTHER" id="PTHR43531:SF11">
    <property type="entry name" value="METHYL-ACCEPTING CHEMOTAXIS PROTEIN 3"/>
    <property type="match status" value="1"/>
</dbReference>
<evidence type="ECO:0000259" key="6">
    <source>
        <dbReference type="PROSITE" id="PS50885"/>
    </source>
</evidence>
<evidence type="ECO:0000256" key="2">
    <source>
        <dbReference type="ARBA" id="ARBA00029447"/>
    </source>
</evidence>
<dbReference type="Pfam" id="PF00672">
    <property type="entry name" value="HAMP"/>
    <property type="match status" value="1"/>
</dbReference>
<keyword evidence="3" id="KW-0807">Transducer</keyword>
<dbReference type="InterPro" id="IPR024478">
    <property type="entry name" value="HlyB_4HB_MCP"/>
</dbReference>
<dbReference type="PROSITE" id="PS50111">
    <property type="entry name" value="CHEMOTAXIS_TRANSDUC_2"/>
    <property type="match status" value="1"/>
</dbReference>
<dbReference type="PANTHER" id="PTHR43531">
    <property type="entry name" value="PROTEIN ICFG"/>
    <property type="match status" value="1"/>
</dbReference>
<dbReference type="Proteomes" id="UP000759103">
    <property type="component" value="Unassembled WGS sequence"/>
</dbReference>
<dbReference type="Pfam" id="PF00015">
    <property type="entry name" value="MCPsignal"/>
    <property type="match status" value="1"/>
</dbReference>
<evidence type="ECO:0000313" key="7">
    <source>
        <dbReference type="EMBL" id="MBW6531203.1"/>
    </source>
</evidence>
<keyword evidence="4" id="KW-0472">Membrane</keyword>
<reference evidence="7 8" key="1">
    <citation type="submission" date="2021-07" db="EMBL/GenBank/DDBJ databases">
        <title>Sphingomonas sp.</title>
        <authorList>
            <person name="Feng G."/>
            <person name="Li J."/>
            <person name="Pan M."/>
        </authorList>
    </citation>
    <scope>NUCLEOTIDE SEQUENCE [LARGE SCALE GENOMIC DNA]</scope>
    <source>
        <strain evidence="7 8">RRHST34</strain>
    </source>
</reference>